<organism evidence="1 2">
    <name type="scientific">Cucurbitaria berberidis CBS 394.84</name>
    <dbReference type="NCBI Taxonomy" id="1168544"/>
    <lineage>
        <taxon>Eukaryota</taxon>
        <taxon>Fungi</taxon>
        <taxon>Dikarya</taxon>
        <taxon>Ascomycota</taxon>
        <taxon>Pezizomycotina</taxon>
        <taxon>Dothideomycetes</taxon>
        <taxon>Pleosporomycetidae</taxon>
        <taxon>Pleosporales</taxon>
        <taxon>Pleosporineae</taxon>
        <taxon>Cucurbitariaceae</taxon>
        <taxon>Cucurbitaria</taxon>
    </lineage>
</organism>
<accession>A0A9P4GLY8</accession>
<dbReference type="GeneID" id="63854977"/>
<proteinExistence type="predicted"/>
<dbReference type="OrthoDB" id="167809at2759"/>
<dbReference type="SUPFAM" id="SSF52499">
    <property type="entry name" value="Isochorismatase-like hydrolases"/>
    <property type="match status" value="1"/>
</dbReference>
<dbReference type="Gene3D" id="3.40.50.850">
    <property type="entry name" value="Isochorismatase-like"/>
    <property type="match status" value="1"/>
</dbReference>
<dbReference type="AlphaFoldDB" id="A0A9P4GLY8"/>
<gene>
    <name evidence="1" type="ORF">K460DRAFT_415302</name>
</gene>
<sequence>MFFRHLSVFRDPFTKAKKRIRNILRAPMTDNLKVIGGPENFWLYSETEGYDITHHLTPDAPKVYPRMTLQTQESCVVIDPTKTALAVIDLQNYFLSPALGRPSESLGLQVAKKLKEQALPLAFIPPPFRRIRREDRLHQEVGARRTDTGSSAFTLTVVRVK</sequence>
<comment type="caution">
    <text evidence="1">The sequence shown here is derived from an EMBL/GenBank/DDBJ whole genome shotgun (WGS) entry which is preliminary data.</text>
</comment>
<name>A0A9P4GLY8_9PLEO</name>
<dbReference type="Proteomes" id="UP000800039">
    <property type="component" value="Unassembled WGS sequence"/>
</dbReference>
<dbReference type="EMBL" id="ML976615">
    <property type="protein sequence ID" value="KAF1848818.1"/>
    <property type="molecule type" value="Genomic_DNA"/>
</dbReference>
<reference evidence="1" key="1">
    <citation type="submission" date="2020-01" db="EMBL/GenBank/DDBJ databases">
        <authorList>
            <consortium name="DOE Joint Genome Institute"/>
            <person name="Haridas S."/>
            <person name="Albert R."/>
            <person name="Binder M."/>
            <person name="Bloem J."/>
            <person name="Labutti K."/>
            <person name="Salamov A."/>
            <person name="Andreopoulos B."/>
            <person name="Baker S.E."/>
            <person name="Barry K."/>
            <person name="Bills G."/>
            <person name="Bluhm B.H."/>
            <person name="Cannon C."/>
            <person name="Castanera R."/>
            <person name="Culley D.E."/>
            <person name="Daum C."/>
            <person name="Ezra D."/>
            <person name="Gonzalez J.B."/>
            <person name="Henrissat B."/>
            <person name="Kuo A."/>
            <person name="Liang C."/>
            <person name="Lipzen A."/>
            <person name="Lutzoni F."/>
            <person name="Magnuson J."/>
            <person name="Mondo S."/>
            <person name="Nolan M."/>
            <person name="Ohm R."/>
            <person name="Pangilinan J."/>
            <person name="Park H.-J."/>
            <person name="Ramirez L."/>
            <person name="Alfaro M."/>
            <person name="Sun H."/>
            <person name="Tritt A."/>
            <person name="Yoshinaga Y."/>
            <person name="Zwiers L.-H."/>
            <person name="Turgeon B.G."/>
            <person name="Goodwin S.B."/>
            <person name="Spatafora J.W."/>
            <person name="Crous P.W."/>
            <person name="Grigoriev I.V."/>
        </authorList>
    </citation>
    <scope>NUCLEOTIDE SEQUENCE</scope>
    <source>
        <strain evidence="1">CBS 394.84</strain>
    </source>
</reference>
<evidence type="ECO:0000313" key="1">
    <source>
        <dbReference type="EMBL" id="KAF1848818.1"/>
    </source>
</evidence>
<protein>
    <recommendedName>
        <fullName evidence="3">Isochorismatase-like domain-containing protein</fullName>
    </recommendedName>
</protein>
<dbReference type="InterPro" id="IPR036380">
    <property type="entry name" value="Isochorismatase-like_sf"/>
</dbReference>
<dbReference type="RefSeq" id="XP_040791381.1">
    <property type="nucleotide sequence ID" value="XM_040937727.1"/>
</dbReference>
<keyword evidence="2" id="KW-1185">Reference proteome</keyword>
<evidence type="ECO:0008006" key="3">
    <source>
        <dbReference type="Google" id="ProtNLM"/>
    </source>
</evidence>
<evidence type="ECO:0000313" key="2">
    <source>
        <dbReference type="Proteomes" id="UP000800039"/>
    </source>
</evidence>